<reference evidence="2 3" key="1">
    <citation type="submission" date="2018-09" db="EMBL/GenBank/DDBJ databases">
        <title>A high-quality reference genome of wild soybean provides a powerful tool to mine soybean genomes.</title>
        <authorList>
            <person name="Xie M."/>
            <person name="Chung C.Y.L."/>
            <person name="Li M.-W."/>
            <person name="Wong F.-L."/>
            <person name="Chan T.-F."/>
            <person name="Lam H.-M."/>
        </authorList>
    </citation>
    <scope>NUCLEOTIDE SEQUENCE [LARGE SCALE GENOMIC DNA]</scope>
    <source>
        <strain evidence="3">cv. W05</strain>
        <tissue evidence="2">Hypocotyl of etiolated seedlings</tissue>
    </source>
</reference>
<dbReference type="PANTHER" id="PTHR34023:SF5">
    <property type="entry name" value="RNASE H TYPE-1 DOMAIN-CONTAINING PROTEIN"/>
    <property type="match status" value="1"/>
</dbReference>
<feature type="transmembrane region" description="Helical" evidence="1">
    <location>
        <begin position="16"/>
        <end position="35"/>
    </location>
</feature>
<keyword evidence="3" id="KW-1185">Reference proteome</keyword>
<dbReference type="PANTHER" id="PTHR34023">
    <property type="entry name" value="RNASE H DOMAIN-CONTAINING PROTEIN"/>
    <property type="match status" value="1"/>
</dbReference>
<proteinExistence type="predicted"/>
<keyword evidence="1" id="KW-0812">Transmembrane</keyword>
<protein>
    <recommendedName>
        <fullName evidence="4">RNase H type-1 domain-containing protein</fullName>
    </recommendedName>
</protein>
<dbReference type="EMBL" id="QZWG01000012">
    <property type="protein sequence ID" value="RZB75602.1"/>
    <property type="molecule type" value="Genomic_DNA"/>
</dbReference>
<dbReference type="Proteomes" id="UP000289340">
    <property type="component" value="Chromosome 12"/>
</dbReference>
<evidence type="ECO:0000256" key="1">
    <source>
        <dbReference type="SAM" id="Phobius"/>
    </source>
</evidence>
<organism evidence="2 3">
    <name type="scientific">Glycine soja</name>
    <name type="common">Wild soybean</name>
    <dbReference type="NCBI Taxonomy" id="3848"/>
    <lineage>
        <taxon>Eukaryota</taxon>
        <taxon>Viridiplantae</taxon>
        <taxon>Streptophyta</taxon>
        <taxon>Embryophyta</taxon>
        <taxon>Tracheophyta</taxon>
        <taxon>Spermatophyta</taxon>
        <taxon>Magnoliopsida</taxon>
        <taxon>eudicotyledons</taxon>
        <taxon>Gunneridae</taxon>
        <taxon>Pentapetalae</taxon>
        <taxon>rosids</taxon>
        <taxon>fabids</taxon>
        <taxon>Fabales</taxon>
        <taxon>Fabaceae</taxon>
        <taxon>Papilionoideae</taxon>
        <taxon>50 kb inversion clade</taxon>
        <taxon>NPAAA clade</taxon>
        <taxon>indigoferoid/millettioid clade</taxon>
        <taxon>Phaseoleae</taxon>
        <taxon>Glycine</taxon>
        <taxon>Glycine subgen. Soja</taxon>
    </lineage>
</organism>
<evidence type="ECO:0000313" key="2">
    <source>
        <dbReference type="EMBL" id="RZB75602.1"/>
    </source>
</evidence>
<evidence type="ECO:0008006" key="4">
    <source>
        <dbReference type="Google" id="ProtNLM"/>
    </source>
</evidence>
<gene>
    <name evidence="2" type="ORF">D0Y65_034190</name>
</gene>
<evidence type="ECO:0000313" key="3">
    <source>
        <dbReference type="Proteomes" id="UP000289340"/>
    </source>
</evidence>
<keyword evidence="1" id="KW-0472">Membrane</keyword>
<name>A0A445HPV1_GLYSO</name>
<comment type="caution">
    <text evidence="2">The sequence shown here is derived from an EMBL/GenBank/DDBJ whole genome shotgun (WGS) entry which is preliminary data.</text>
</comment>
<sequence length="154" mass="17307">MGTQCLMNPGCVLSKFLNSLLYCVLPLYNVVIKAFPSKVRTARIKEMVLEGVYQSHPFAALVDKIPKLISYDWNLSFPHTLREGNRIADLWAKQDVLEVASLVSHCSHPLDLEDSLLADAIGILSISSKFKTDYCCTMQNEHNAHTKTKNAKRI</sequence>
<keyword evidence="1" id="KW-1133">Transmembrane helix</keyword>
<accession>A0A445HPV1</accession>
<dbReference type="AlphaFoldDB" id="A0A445HPV1"/>